<comment type="similarity">
    <text evidence="2">Belongs to the fatty acid desaturase type 2 family.</text>
</comment>
<feature type="transmembrane region" description="Helical" evidence="13">
    <location>
        <begin position="158"/>
        <end position="191"/>
    </location>
</feature>
<evidence type="ECO:0000256" key="3">
    <source>
        <dbReference type="ARBA" id="ARBA00022516"/>
    </source>
</evidence>
<evidence type="ECO:0000256" key="12">
    <source>
        <dbReference type="SAM" id="Coils"/>
    </source>
</evidence>
<evidence type="ECO:0000256" key="11">
    <source>
        <dbReference type="ARBA" id="ARBA00023160"/>
    </source>
</evidence>
<gene>
    <name evidence="15" type="ORF">Megvenef_00947</name>
</gene>
<keyword evidence="3" id="KW-0444">Lipid biosynthesis</keyword>
<feature type="transmembrane region" description="Helical" evidence="13">
    <location>
        <begin position="7"/>
        <end position="28"/>
    </location>
</feature>
<dbReference type="CDD" id="cd03505">
    <property type="entry name" value="Delta9-FADS-like"/>
    <property type="match status" value="1"/>
</dbReference>
<evidence type="ECO:0000256" key="10">
    <source>
        <dbReference type="ARBA" id="ARBA00023136"/>
    </source>
</evidence>
<feature type="transmembrane region" description="Helical" evidence="13">
    <location>
        <begin position="73"/>
        <end position="93"/>
    </location>
</feature>
<comment type="subcellular location">
    <subcellularLocation>
        <location evidence="1">Membrane</location>
        <topology evidence="1">Multi-pass membrane protein</topology>
    </subcellularLocation>
</comment>
<evidence type="ECO:0000256" key="4">
    <source>
        <dbReference type="ARBA" id="ARBA00022692"/>
    </source>
</evidence>
<keyword evidence="6 13" id="KW-1133">Transmembrane helix</keyword>
<dbReference type="EMBL" id="JARJFB010000066">
    <property type="protein sequence ID" value="MEA0970978.1"/>
    <property type="molecule type" value="Genomic_DNA"/>
</dbReference>
<proteinExistence type="inferred from homology"/>
<dbReference type="PRINTS" id="PR00075">
    <property type="entry name" value="FACDDSATRASE"/>
</dbReference>
<dbReference type="Proteomes" id="UP001291687">
    <property type="component" value="Unassembled WGS sequence"/>
</dbReference>
<keyword evidence="5" id="KW-0276">Fatty acid metabolism</keyword>
<feature type="coiled-coil region" evidence="12">
    <location>
        <begin position="290"/>
        <end position="317"/>
    </location>
</feature>
<dbReference type="PANTHER" id="PTHR11351">
    <property type="entry name" value="ACYL-COA DESATURASE"/>
    <property type="match status" value="1"/>
</dbReference>
<dbReference type="RefSeq" id="WP_322776875.1">
    <property type="nucleotide sequence ID" value="NZ_JARJFB010000066.1"/>
</dbReference>
<dbReference type="InterPro" id="IPR015876">
    <property type="entry name" value="Acyl-CoA_DS"/>
</dbReference>
<keyword evidence="11" id="KW-0275">Fatty acid biosynthesis</keyword>
<organism evidence="15 16">
    <name type="scientific">Candidatus Megaera venefica</name>
    <dbReference type="NCBI Taxonomy" id="2055910"/>
    <lineage>
        <taxon>Bacteria</taxon>
        <taxon>Pseudomonadati</taxon>
        <taxon>Pseudomonadota</taxon>
        <taxon>Alphaproteobacteria</taxon>
        <taxon>Rickettsiales</taxon>
        <taxon>Rickettsiaceae</taxon>
        <taxon>Candidatus Megaera</taxon>
    </lineage>
</organism>
<evidence type="ECO:0000256" key="6">
    <source>
        <dbReference type="ARBA" id="ARBA00022989"/>
    </source>
</evidence>
<keyword evidence="4 13" id="KW-0812">Transmembrane</keyword>
<evidence type="ECO:0000256" key="1">
    <source>
        <dbReference type="ARBA" id="ARBA00004141"/>
    </source>
</evidence>
<evidence type="ECO:0000259" key="14">
    <source>
        <dbReference type="Pfam" id="PF00487"/>
    </source>
</evidence>
<dbReference type="Pfam" id="PF00487">
    <property type="entry name" value="FA_desaturase"/>
    <property type="match status" value="1"/>
</dbReference>
<evidence type="ECO:0000256" key="9">
    <source>
        <dbReference type="ARBA" id="ARBA00023098"/>
    </source>
</evidence>
<evidence type="ECO:0000256" key="13">
    <source>
        <dbReference type="SAM" id="Phobius"/>
    </source>
</evidence>
<keyword evidence="16" id="KW-1185">Reference proteome</keyword>
<keyword evidence="12" id="KW-0175">Coiled coil</keyword>
<evidence type="ECO:0000256" key="5">
    <source>
        <dbReference type="ARBA" id="ARBA00022832"/>
    </source>
</evidence>
<evidence type="ECO:0000256" key="2">
    <source>
        <dbReference type="ARBA" id="ARBA00008749"/>
    </source>
</evidence>
<keyword evidence="10 13" id="KW-0472">Membrane</keyword>
<evidence type="ECO:0000256" key="8">
    <source>
        <dbReference type="ARBA" id="ARBA00023004"/>
    </source>
</evidence>
<dbReference type="InterPro" id="IPR005804">
    <property type="entry name" value="FA_desaturase_dom"/>
</dbReference>
<comment type="caution">
    <text evidence="15">The sequence shown here is derived from an EMBL/GenBank/DDBJ whole genome shotgun (WGS) entry which is preliminary data.</text>
</comment>
<reference evidence="15 16" key="1">
    <citation type="submission" date="2023-03" db="EMBL/GenBank/DDBJ databases">
        <title>Host association and intracellularity evolved multiple times independently in the Rickettsiales.</title>
        <authorList>
            <person name="Castelli M."/>
            <person name="Nardi T."/>
            <person name="Gammuto L."/>
            <person name="Bellinzona G."/>
            <person name="Sabaneyeva E."/>
            <person name="Potekhin A."/>
            <person name="Serra V."/>
            <person name="Petroni G."/>
            <person name="Sassera D."/>
        </authorList>
    </citation>
    <scope>NUCLEOTIDE SEQUENCE [LARGE SCALE GENOMIC DNA]</scope>
    <source>
        <strain evidence="15 16">Sr 2-6</strain>
    </source>
</reference>
<sequence length="397" mass="45950">MFKELNLVGAFALIAYPMILITLAVFYATSHQVGWFEVTLFLTGYYVSNITVGIGFHRLWSHDTYKTNKFVEFILILLSAGTLQGPALSWASNHFMHHTYTDTEKDPHTPLKYNSRIMGFLWSHMGWMLVGEGSYKSIDKVTIVKHGRNKLLRWQLKYYWHIAILMNTLVPAAVGYIFGTTALAAYAGFLFIGLGRAVQQQVTFFVNSLCHFVGTQKYTNGTSRDIWWLALLLLGENWHNFHHAFPSDYRNGHKWHQFDVHKWIIYLMSKCGLAWGLKRTAEVRVEARIAQTVEQVAKAHKERLELLKNKVEELDVVCQQKFQELENSSAGAKEKFWQSLSKAHYNLNNIKLQLQNHMKNFENPSDKIINAINKKLKKAENSLQKLYLDIERIKSYA</sequence>
<accession>A0ABU5NCR4</accession>
<keyword evidence="9" id="KW-0443">Lipid metabolism</keyword>
<evidence type="ECO:0000313" key="15">
    <source>
        <dbReference type="EMBL" id="MEA0970978.1"/>
    </source>
</evidence>
<name>A0ABU5NCR4_9RICK</name>
<evidence type="ECO:0000256" key="7">
    <source>
        <dbReference type="ARBA" id="ARBA00023002"/>
    </source>
</evidence>
<feature type="transmembrane region" description="Helical" evidence="13">
    <location>
        <begin position="40"/>
        <end position="61"/>
    </location>
</feature>
<keyword evidence="7" id="KW-0560">Oxidoreductase</keyword>
<dbReference type="PANTHER" id="PTHR11351:SF31">
    <property type="entry name" value="DESATURASE 1, ISOFORM A-RELATED"/>
    <property type="match status" value="1"/>
</dbReference>
<keyword evidence="8" id="KW-0408">Iron</keyword>
<evidence type="ECO:0000313" key="16">
    <source>
        <dbReference type="Proteomes" id="UP001291687"/>
    </source>
</evidence>
<protein>
    <submittedName>
        <fullName evidence="15">Acyl-CoA desaturase</fullName>
    </submittedName>
</protein>
<feature type="domain" description="Fatty acid desaturase" evidence="14">
    <location>
        <begin position="41"/>
        <end position="257"/>
    </location>
</feature>